<accession>A0A7J6A8T8</accession>
<reference evidence="1 2" key="1">
    <citation type="submission" date="2020-02" db="EMBL/GenBank/DDBJ databases">
        <title>A chromosome-scale genome assembly of the black bullhead catfish (Ameiurus melas).</title>
        <authorList>
            <person name="Wen M."/>
            <person name="Zham M."/>
            <person name="Cabau C."/>
            <person name="Klopp C."/>
            <person name="Donnadieu C."/>
            <person name="Roques C."/>
            <person name="Bouchez O."/>
            <person name="Lampietro C."/>
            <person name="Jouanno E."/>
            <person name="Herpin A."/>
            <person name="Louis A."/>
            <person name="Berthelot C."/>
            <person name="Parey E."/>
            <person name="Roest-Crollius H."/>
            <person name="Braasch I."/>
            <person name="Postlethwait J."/>
            <person name="Robinson-Rechavi M."/>
            <person name="Echchiki A."/>
            <person name="Begum T."/>
            <person name="Montfort J."/>
            <person name="Schartl M."/>
            <person name="Bobe J."/>
            <person name="Guiguen Y."/>
        </authorList>
    </citation>
    <scope>NUCLEOTIDE SEQUENCE [LARGE SCALE GENOMIC DNA]</scope>
    <source>
        <strain evidence="1">M_S1</strain>
        <tissue evidence="1">Blood</tissue>
    </source>
</reference>
<name>A0A7J6A8T8_AMEME</name>
<evidence type="ECO:0000313" key="1">
    <source>
        <dbReference type="EMBL" id="KAF4079156.1"/>
    </source>
</evidence>
<dbReference type="AlphaFoldDB" id="A0A7J6A8T8"/>
<gene>
    <name evidence="1" type="ORF">AMELA_G00189850</name>
</gene>
<protein>
    <submittedName>
        <fullName evidence="1">Uncharacterized protein</fullName>
    </submittedName>
</protein>
<evidence type="ECO:0000313" key="2">
    <source>
        <dbReference type="Proteomes" id="UP000593565"/>
    </source>
</evidence>
<keyword evidence="2" id="KW-1185">Reference proteome</keyword>
<dbReference type="EMBL" id="JAAGNN010000016">
    <property type="protein sequence ID" value="KAF4079156.1"/>
    <property type="molecule type" value="Genomic_DNA"/>
</dbReference>
<organism evidence="1 2">
    <name type="scientific">Ameiurus melas</name>
    <name type="common">Black bullhead</name>
    <name type="synonym">Silurus melas</name>
    <dbReference type="NCBI Taxonomy" id="219545"/>
    <lineage>
        <taxon>Eukaryota</taxon>
        <taxon>Metazoa</taxon>
        <taxon>Chordata</taxon>
        <taxon>Craniata</taxon>
        <taxon>Vertebrata</taxon>
        <taxon>Euteleostomi</taxon>
        <taxon>Actinopterygii</taxon>
        <taxon>Neopterygii</taxon>
        <taxon>Teleostei</taxon>
        <taxon>Ostariophysi</taxon>
        <taxon>Siluriformes</taxon>
        <taxon>Ictaluridae</taxon>
        <taxon>Ameiurus</taxon>
    </lineage>
</organism>
<dbReference type="Proteomes" id="UP000593565">
    <property type="component" value="Unassembled WGS sequence"/>
</dbReference>
<sequence length="86" mass="9782">MEPNSIAGTPKQVGLEPIPRTLTTEQEYTMNTLIHTYGIIIVAYPRIVIFSGVGENRKPGGNPHEHSQVWKQHDSVFFRCAHCSWY</sequence>
<comment type="caution">
    <text evidence="1">The sequence shown here is derived from an EMBL/GenBank/DDBJ whole genome shotgun (WGS) entry which is preliminary data.</text>
</comment>
<proteinExistence type="predicted"/>